<dbReference type="Proteomes" id="UP000006697">
    <property type="component" value="Chromosome"/>
</dbReference>
<dbReference type="HOGENOM" id="CLU_007383_1_7_4"/>
<name>A4G474_HERAR</name>
<dbReference type="Gene3D" id="3.40.50.720">
    <property type="entry name" value="NAD(P)-binding Rossmann-like Domain"/>
    <property type="match status" value="1"/>
</dbReference>
<dbReference type="GO" id="GO:0003978">
    <property type="term" value="F:UDP-glucose 4-epimerase activity"/>
    <property type="evidence" value="ECO:0007669"/>
    <property type="project" value="UniProtKB-EC"/>
</dbReference>
<comment type="pathway">
    <text evidence="1">Bacterial outer membrane biogenesis; LPS O-antigen biosynthesis.</text>
</comment>
<keyword evidence="5" id="KW-1185">Reference proteome</keyword>
<dbReference type="SUPFAM" id="SSF51735">
    <property type="entry name" value="NAD(P)-binding Rossmann-fold domains"/>
    <property type="match status" value="1"/>
</dbReference>
<evidence type="ECO:0000313" key="5">
    <source>
        <dbReference type="Proteomes" id="UP000006697"/>
    </source>
</evidence>
<dbReference type="InterPro" id="IPR036291">
    <property type="entry name" value="NAD(P)-bd_dom_sf"/>
</dbReference>
<accession>A4G474</accession>
<evidence type="ECO:0000256" key="1">
    <source>
        <dbReference type="ARBA" id="ARBA00005125"/>
    </source>
</evidence>
<evidence type="ECO:0000259" key="3">
    <source>
        <dbReference type="Pfam" id="PF01370"/>
    </source>
</evidence>
<dbReference type="EC" id="5.1.3.2" evidence="4"/>
<dbReference type="OrthoDB" id="9811425at2"/>
<dbReference type="KEGG" id="har:HEAR1132"/>
<dbReference type="InterPro" id="IPR001509">
    <property type="entry name" value="Epimerase_deHydtase"/>
</dbReference>
<feature type="domain" description="NAD-dependent epimerase/dehydratase" evidence="3">
    <location>
        <begin position="7"/>
        <end position="231"/>
    </location>
</feature>
<keyword evidence="4" id="KW-0413">Isomerase</keyword>
<dbReference type="PANTHER" id="PTHR43000">
    <property type="entry name" value="DTDP-D-GLUCOSE 4,6-DEHYDRATASE-RELATED"/>
    <property type="match status" value="1"/>
</dbReference>
<dbReference type="AlphaFoldDB" id="A4G474"/>
<sequence length="309" mass="33726">MLNAAILGAGFIGQSFIEFALEHGYNLRVLDHKSCPAEFDGRLTWVQGNLSSEEAVRKVLQKSDIVFHFISSTVPGDVADEGGELIQNVVETLHLLKLCLQEKVSRVVFISSASVYGVQPVLPIAETALTDPISSHGIHKLSIEKYLQLYKYQYGLDCKIMRLSNPYGPRQSIKGRQGFVAIALGKILAGDAISIRGDGSAIRDFIYIADVCSALHLLAITKVKDSVFNVGSGQGYSLNQVVEGMEKITEQRLVTSYVASRFVDIPASVLDVSRAREQLGHVIKYSLEQGLAETFAFHGIKLAANSNPD</sequence>
<evidence type="ECO:0000256" key="2">
    <source>
        <dbReference type="ARBA" id="ARBA00007637"/>
    </source>
</evidence>
<dbReference type="STRING" id="204773.HEAR1132"/>
<dbReference type="Pfam" id="PF01370">
    <property type="entry name" value="Epimerase"/>
    <property type="match status" value="1"/>
</dbReference>
<protein>
    <submittedName>
        <fullName evidence="4">UDP-glucose-4-epimerase</fullName>
        <ecNumber evidence="4">5.1.3.2</ecNumber>
    </submittedName>
</protein>
<comment type="similarity">
    <text evidence="2">Belongs to the NAD(P)-dependent epimerase/dehydratase family.</text>
</comment>
<dbReference type="Gene3D" id="3.90.25.10">
    <property type="entry name" value="UDP-galactose 4-epimerase, domain 1"/>
    <property type="match status" value="1"/>
</dbReference>
<evidence type="ECO:0000313" key="4">
    <source>
        <dbReference type="EMBL" id="CAL61311.1"/>
    </source>
</evidence>
<dbReference type="eggNOG" id="COG0451">
    <property type="taxonomic scope" value="Bacteria"/>
</dbReference>
<dbReference type="EMBL" id="CU207211">
    <property type="protein sequence ID" value="CAL61311.1"/>
    <property type="molecule type" value="Genomic_DNA"/>
</dbReference>
<gene>
    <name evidence="4" type="ordered locus">HEAR1132</name>
</gene>
<organism evidence="4 5">
    <name type="scientific">Herminiimonas arsenicoxydans</name>
    <dbReference type="NCBI Taxonomy" id="204773"/>
    <lineage>
        <taxon>Bacteria</taxon>
        <taxon>Pseudomonadati</taxon>
        <taxon>Pseudomonadota</taxon>
        <taxon>Betaproteobacteria</taxon>
        <taxon>Burkholderiales</taxon>
        <taxon>Oxalobacteraceae</taxon>
        <taxon>Herminiimonas</taxon>
    </lineage>
</organism>
<proteinExistence type="inferred from homology"/>
<reference evidence="4 5" key="1">
    <citation type="journal article" date="2007" name="PLoS Genet.">
        <title>A tale of two oxidation states: bacterial colonization of arsenic-rich environments.</title>
        <authorList>
            <person name="Muller D."/>
            <person name="Medigue C."/>
            <person name="Koechler S."/>
            <person name="Barbe V."/>
            <person name="Barakat M."/>
            <person name="Talla E."/>
            <person name="Bonnefoy V."/>
            <person name="Krin E."/>
            <person name="Arsene-Ploetze F."/>
            <person name="Carapito C."/>
            <person name="Chandler M."/>
            <person name="Cournoyer B."/>
            <person name="Cruveiller S."/>
            <person name="Dossat C."/>
            <person name="Duval S."/>
            <person name="Heymann M."/>
            <person name="Leize E."/>
            <person name="Lieutaud A."/>
            <person name="Lievremont D."/>
            <person name="Makita Y."/>
            <person name="Mangenot S."/>
            <person name="Nitschke W."/>
            <person name="Ortet P."/>
            <person name="Perdrial N."/>
            <person name="Schoepp B."/>
            <person name="Siguier N."/>
            <person name="Simeonova D.D."/>
            <person name="Rouy Z."/>
            <person name="Segurens B."/>
            <person name="Turlin E."/>
            <person name="Vallenet D."/>
            <person name="Van Dorsselaer A."/>
            <person name="Weiss S."/>
            <person name="Weissenbach J."/>
            <person name="Lett M.C."/>
            <person name="Danchin A."/>
            <person name="Bertin P.N."/>
        </authorList>
    </citation>
    <scope>NUCLEOTIDE SEQUENCE [LARGE SCALE GENOMIC DNA]</scope>
    <source>
        <strain evidence="5">ULPAs1</strain>
    </source>
</reference>